<gene>
    <name evidence="2" type="ORF">SVIO_110350</name>
</gene>
<name>A0A4D4LGJ4_STRVO</name>
<comment type="caution">
    <text evidence="2">The sequence shown here is derived from an EMBL/GenBank/DDBJ whole genome shotgun (WGS) entry which is preliminary data.</text>
</comment>
<dbReference type="InterPro" id="IPR009100">
    <property type="entry name" value="AcylCoA_DH/oxidase_NM_dom_sf"/>
</dbReference>
<organism evidence="2 3">
    <name type="scientific">Streptomyces violaceusniger</name>
    <dbReference type="NCBI Taxonomy" id="68280"/>
    <lineage>
        <taxon>Bacteria</taxon>
        <taxon>Bacillati</taxon>
        <taxon>Actinomycetota</taxon>
        <taxon>Actinomycetes</taxon>
        <taxon>Kitasatosporales</taxon>
        <taxon>Streptomycetaceae</taxon>
        <taxon>Streptomyces</taxon>
        <taxon>Streptomyces violaceusniger group</taxon>
    </lineage>
</organism>
<accession>A0A4D4LGJ4</accession>
<evidence type="ECO:0000259" key="1">
    <source>
        <dbReference type="Pfam" id="PF02771"/>
    </source>
</evidence>
<dbReference type="EMBL" id="BJHW01000002">
    <property type="protein sequence ID" value="GDY60412.1"/>
    <property type="molecule type" value="Genomic_DNA"/>
</dbReference>
<reference evidence="2 3" key="1">
    <citation type="journal article" date="2020" name="Int. J. Syst. Evol. Microbiol.">
        <title>Reclassification of Streptomyces castelarensis and Streptomyces sporoclivatus as later heterotypic synonyms of Streptomyces antimycoticus.</title>
        <authorList>
            <person name="Komaki H."/>
            <person name="Tamura T."/>
        </authorList>
    </citation>
    <scope>NUCLEOTIDE SEQUENCE [LARGE SCALE GENOMIC DNA]</scope>
    <source>
        <strain evidence="2 3">NBRC 13459</strain>
    </source>
</reference>
<protein>
    <recommendedName>
        <fullName evidence="1">Acyl-CoA dehydrogenase/oxidase N-terminal domain-containing protein</fullName>
    </recommendedName>
</protein>
<evidence type="ECO:0000313" key="2">
    <source>
        <dbReference type="EMBL" id="GDY60412.1"/>
    </source>
</evidence>
<dbReference type="AlphaFoldDB" id="A0A4D4LGJ4"/>
<evidence type="ECO:0000313" key="3">
    <source>
        <dbReference type="Proteomes" id="UP000301309"/>
    </source>
</evidence>
<dbReference type="Pfam" id="PF02771">
    <property type="entry name" value="Acyl-CoA_dh_N"/>
    <property type="match status" value="1"/>
</dbReference>
<keyword evidence="3" id="KW-1185">Reference proteome</keyword>
<dbReference type="GO" id="GO:0050660">
    <property type="term" value="F:flavin adenine dinucleotide binding"/>
    <property type="evidence" value="ECO:0007669"/>
    <property type="project" value="InterPro"/>
</dbReference>
<dbReference type="SUPFAM" id="SSF56645">
    <property type="entry name" value="Acyl-CoA dehydrogenase NM domain-like"/>
    <property type="match status" value="1"/>
</dbReference>
<dbReference type="GO" id="GO:0016627">
    <property type="term" value="F:oxidoreductase activity, acting on the CH-CH group of donors"/>
    <property type="evidence" value="ECO:0007669"/>
    <property type="project" value="InterPro"/>
</dbReference>
<dbReference type="Gene3D" id="1.10.540.10">
    <property type="entry name" value="Acyl-CoA dehydrogenase/oxidase, N-terminal domain"/>
    <property type="match status" value="1"/>
</dbReference>
<dbReference type="Proteomes" id="UP000301309">
    <property type="component" value="Unassembled WGS sequence"/>
</dbReference>
<dbReference type="InterPro" id="IPR037069">
    <property type="entry name" value="AcylCoA_DH/ox_N_sf"/>
</dbReference>
<sequence>MTDVLNHPSVGSAVAQHNPAVEIDTVLVRRASELVPLIRERAEQTSQARRVVPDVVKALEGAGLFKLFVPKRYGGHQANMNTAVQTIAEVARGDGSTAWAVALLNVCTWFATTFSQAAQDDVFGANPDAKVCGIFTPAPRPSASTAATW</sequence>
<proteinExistence type="predicted"/>
<feature type="domain" description="Acyl-CoA dehydrogenase/oxidase N-terminal" evidence="1">
    <location>
        <begin position="39"/>
        <end position="119"/>
    </location>
</feature>
<dbReference type="InterPro" id="IPR013786">
    <property type="entry name" value="AcylCoA_DH/ox_N"/>
</dbReference>